<keyword evidence="4" id="KW-0812">Transmembrane</keyword>
<sequence length="394" mass="43827">MPPVTAPHNPSTPSSPSNFSFKASRPSLPRSLQRVLAKLLTHPLVVPLISYAYAAPFLILWARVRLASFLKGKKMLAPIAPTDDVAAALLNKEYGAHKYLEANGLRFHYVEAGHPSSTSPLVLFLHGFPEFWYSWRHQLQFLGSRGFHAVALDMRGYGWTDKPEEIASYNLEELVQDVSAVIDCLGYGPREDGTPGGGCLLIGHDWGGLVAWAAAHVLGPRWVRGLCVMNCPHPTAFMTQAGLSQFFKSWYFYFFQVPFLPETMLGAGEWTWIGASFRGKRMGLQRPDARMTDTDLLVMKHGFSQPGVARAAVNYYRANMFRRKEETMEEALAGRVPVPVLVIWGQQDKALEEILVDGTENHVAHGDKGGGKEGCAWSRSRTPAIGCRWMLLQK</sequence>
<evidence type="ECO:0000313" key="6">
    <source>
        <dbReference type="EMBL" id="EWM29941.1"/>
    </source>
</evidence>
<dbReference type="GO" id="GO:0016787">
    <property type="term" value="F:hydrolase activity"/>
    <property type="evidence" value="ECO:0007669"/>
    <property type="project" value="UniProtKB-KW"/>
</dbReference>
<evidence type="ECO:0000256" key="4">
    <source>
        <dbReference type="SAM" id="Phobius"/>
    </source>
</evidence>
<dbReference type="InterPro" id="IPR029058">
    <property type="entry name" value="AB_hydrolase_fold"/>
</dbReference>
<dbReference type="AlphaFoldDB" id="W7UB13"/>
<dbReference type="PANTHER" id="PTHR43329">
    <property type="entry name" value="EPOXIDE HYDROLASE"/>
    <property type="match status" value="1"/>
</dbReference>
<feature type="region of interest" description="Disordered" evidence="3">
    <location>
        <begin position="1"/>
        <end position="22"/>
    </location>
</feature>
<evidence type="ECO:0000256" key="3">
    <source>
        <dbReference type="SAM" id="MobiDB-lite"/>
    </source>
</evidence>
<dbReference type="PRINTS" id="PR00412">
    <property type="entry name" value="EPOXHYDRLASE"/>
</dbReference>
<dbReference type="InterPro" id="IPR000073">
    <property type="entry name" value="AB_hydrolase_1"/>
</dbReference>
<keyword evidence="1 6" id="KW-0378">Hydrolase</keyword>
<keyword evidence="4" id="KW-0472">Membrane</keyword>
<dbReference type="InterPro" id="IPR000639">
    <property type="entry name" value="Epox_hydrolase-like"/>
</dbReference>
<evidence type="ECO:0000259" key="5">
    <source>
        <dbReference type="Pfam" id="PF00561"/>
    </source>
</evidence>
<dbReference type="SUPFAM" id="SSF53474">
    <property type="entry name" value="alpha/beta-Hydrolases"/>
    <property type="match status" value="1"/>
</dbReference>
<dbReference type="OrthoDB" id="408373at2759"/>
<feature type="compositionally biased region" description="Low complexity" evidence="3">
    <location>
        <begin position="7"/>
        <end position="21"/>
    </location>
</feature>
<evidence type="ECO:0000313" key="7">
    <source>
        <dbReference type="Proteomes" id="UP000019335"/>
    </source>
</evidence>
<evidence type="ECO:0000256" key="2">
    <source>
        <dbReference type="ARBA" id="ARBA00038334"/>
    </source>
</evidence>
<dbReference type="EMBL" id="AZIL01000110">
    <property type="protein sequence ID" value="EWM29941.1"/>
    <property type="molecule type" value="Genomic_DNA"/>
</dbReference>
<dbReference type="Pfam" id="PF00561">
    <property type="entry name" value="Abhydrolase_1"/>
    <property type="match status" value="1"/>
</dbReference>
<comment type="caution">
    <text evidence="6">The sequence shown here is derived from an EMBL/GenBank/DDBJ whole genome shotgun (WGS) entry which is preliminary data.</text>
</comment>
<gene>
    <name evidence="6" type="ORF">Naga_100510g6</name>
</gene>
<feature type="domain" description="AB hydrolase-1" evidence="5">
    <location>
        <begin position="120"/>
        <end position="350"/>
    </location>
</feature>
<proteinExistence type="inferred from homology"/>
<feature type="transmembrane region" description="Helical" evidence="4">
    <location>
        <begin position="44"/>
        <end position="64"/>
    </location>
</feature>
<keyword evidence="4" id="KW-1133">Transmembrane helix</keyword>
<reference evidence="6 7" key="1">
    <citation type="journal article" date="2014" name="Mol. Plant">
        <title>Chromosome Scale Genome Assembly and Transcriptome Profiling of Nannochloropsis gaditana in Nitrogen Depletion.</title>
        <authorList>
            <person name="Corteggiani Carpinelli E."/>
            <person name="Telatin A."/>
            <person name="Vitulo N."/>
            <person name="Forcato C."/>
            <person name="D'Angelo M."/>
            <person name="Schiavon R."/>
            <person name="Vezzi A."/>
            <person name="Giacometti G.M."/>
            <person name="Morosinotto T."/>
            <person name="Valle G."/>
        </authorList>
    </citation>
    <scope>NUCLEOTIDE SEQUENCE [LARGE SCALE GENOMIC DNA]</scope>
    <source>
        <strain evidence="6 7">B-31</strain>
    </source>
</reference>
<dbReference type="Proteomes" id="UP000019335">
    <property type="component" value="Chromosome 2"/>
</dbReference>
<dbReference type="Gene3D" id="3.40.50.1820">
    <property type="entry name" value="alpha/beta hydrolase"/>
    <property type="match status" value="1"/>
</dbReference>
<evidence type="ECO:0000256" key="1">
    <source>
        <dbReference type="ARBA" id="ARBA00022801"/>
    </source>
</evidence>
<protein>
    <submittedName>
        <fullName evidence="6">Epoxide hydrolase 4</fullName>
    </submittedName>
</protein>
<accession>W7UB13</accession>
<keyword evidence="7" id="KW-1185">Reference proteome</keyword>
<name>W7UB13_9STRA</name>
<organism evidence="6 7">
    <name type="scientific">Nannochloropsis gaditana</name>
    <dbReference type="NCBI Taxonomy" id="72520"/>
    <lineage>
        <taxon>Eukaryota</taxon>
        <taxon>Sar</taxon>
        <taxon>Stramenopiles</taxon>
        <taxon>Ochrophyta</taxon>
        <taxon>Eustigmatophyceae</taxon>
        <taxon>Eustigmatales</taxon>
        <taxon>Monodopsidaceae</taxon>
        <taxon>Nannochloropsis</taxon>
    </lineage>
</organism>
<comment type="similarity">
    <text evidence="2">Belongs to the AB hydrolase superfamily. Epoxide hydrolase family.</text>
</comment>